<dbReference type="InterPro" id="IPR055241">
    <property type="entry name" value="Armadillo_rpt_dom"/>
</dbReference>
<feature type="compositionally biased region" description="Polar residues" evidence="1">
    <location>
        <begin position="518"/>
        <end position="538"/>
    </location>
</feature>
<evidence type="ECO:0000313" key="4">
    <source>
        <dbReference type="Proteomes" id="UP001141806"/>
    </source>
</evidence>
<keyword evidence="4" id="KW-1185">Reference proteome</keyword>
<dbReference type="OrthoDB" id="1716611at2759"/>
<feature type="region of interest" description="Disordered" evidence="1">
    <location>
        <begin position="515"/>
        <end position="583"/>
    </location>
</feature>
<organism evidence="3 4">
    <name type="scientific">Protea cynaroides</name>
    <dbReference type="NCBI Taxonomy" id="273540"/>
    <lineage>
        <taxon>Eukaryota</taxon>
        <taxon>Viridiplantae</taxon>
        <taxon>Streptophyta</taxon>
        <taxon>Embryophyta</taxon>
        <taxon>Tracheophyta</taxon>
        <taxon>Spermatophyta</taxon>
        <taxon>Magnoliopsida</taxon>
        <taxon>Proteales</taxon>
        <taxon>Proteaceae</taxon>
        <taxon>Protea</taxon>
    </lineage>
</organism>
<dbReference type="GO" id="GO:0009535">
    <property type="term" value="C:chloroplast thylakoid membrane"/>
    <property type="evidence" value="ECO:0007669"/>
    <property type="project" value="TreeGrafter"/>
</dbReference>
<gene>
    <name evidence="3" type="ORF">NE237_006110</name>
</gene>
<sequence length="583" mass="64636">MASSQLFGHSFAGAANLHRVPPPNSSSFAFLKPSSLSILTWQRHRATTTNLSVLTMAKKKTEETAVTQIGGKSQEEVDEEVEEDLPWIQDKAMDLVEFTGSVTQAIPGPRVGSSSFPWMLALPLAYVGITFVTVFVKTVRKFNSSKEKKKKLVNKNALLCKSIDELFKKGRDTQHSSLKVLMQKTGFDMEEILRKYIRYAMNERPFNGDLVADLIQLRKASMLDDATVAGILNEISGRIVRDKGPVVMDVSGYTEKGLNRKLAVQALFGKVFYLSELPDFCSRDSSLVVKEIFGVTDDDVDTLRINTFSESGDMDSIQKMMDGSDPEHSIEGSSNGLQDELKLCNPTPAPWLYFTLEFGVCGTRPKVLACGLEFGYVLVEVLGMAGREVREYTNLTDPKDRKLGKGKDKIDDEDITFHRMVAKMQEVSGERGGYLHGRGALDSDDLLYLKEQMEAEEDAERLLRRTEKRAHKAASLVDSSPVLVPLPLRLESKPKSGIRQQDLLKNIVEIRPKRPKVSSESSLNCGTAPVSTASTSMSGKKELVPDKEIHPSRLSKGEVDSKPENPLNSLLGLSYEASDDEED</sequence>
<dbReference type="AlphaFoldDB" id="A0A9Q0KMJ2"/>
<evidence type="ECO:0000259" key="2">
    <source>
        <dbReference type="Pfam" id="PF22915"/>
    </source>
</evidence>
<reference evidence="3" key="1">
    <citation type="journal article" date="2023" name="Plant J.">
        <title>The genome of the king protea, Protea cynaroides.</title>
        <authorList>
            <person name="Chang J."/>
            <person name="Duong T.A."/>
            <person name="Schoeman C."/>
            <person name="Ma X."/>
            <person name="Roodt D."/>
            <person name="Barker N."/>
            <person name="Li Z."/>
            <person name="Van de Peer Y."/>
            <person name="Mizrachi E."/>
        </authorList>
    </citation>
    <scope>NUCLEOTIDE SEQUENCE</scope>
    <source>
        <tissue evidence="3">Young leaves</tissue>
    </source>
</reference>
<feature type="domain" description="Armadillo-like repeats" evidence="2">
    <location>
        <begin position="185"/>
        <end position="276"/>
    </location>
</feature>
<dbReference type="EMBL" id="JAMYWD010000004">
    <property type="protein sequence ID" value="KAJ4972936.1"/>
    <property type="molecule type" value="Genomic_DNA"/>
</dbReference>
<feature type="compositionally biased region" description="Basic and acidic residues" evidence="1">
    <location>
        <begin position="539"/>
        <end position="563"/>
    </location>
</feature>
<accession>A0A9Q0KMJ2</accession>
<comment type="caution">
    <text evidence="3">The sequence shown here is derived from an EMBL/GenBank/DDBJ whole genome shotgun (WGS) entry which is preliminary data.</text>
</comment>
<dbReference type="GO" id="GO:0009941">
    <property type="term" value="C:chloroplast envelope"/>
    <property type="evidence" value="ECO:0007669"/>
    <property type="project" value="TreeGrafter"/>
</dbReference>
<dbReference type="PANTHER" id="PTHR36793">
    <property type="entry name" value="RIBOSOMAL RNA SMALL SUBUNIT METHYLTRANSFERASE J"/>
    <property type="match status" value="1"/>
</dbReference>
<dbReference type="PANTHER" id="PTHR36793:SF1">
    <property type="entry name" value="RIBOSOMAL RNA SMALL SUBUNIT METHYLTRANSFERASE J"/>
    <property type="match status" value="1"/>
</dbReference>
<name>A0A9Q0KMJ2_9MAGN</name>
<protein>
    <recommendedName>
        <fullName evidence="2">Armadillo-like repeats domain-containing protein</fullName>
    </recommendedName>
</protein>
<evidence type="ECO:0000313" key="3">
    <source>
        <dbReference type="EMBL" id="KAJ4972936.1"/>
    </source>
</evidence>
<dbReference type="Pfam" id="PF22915">
    <property type="entry name" value="ARMH5"/>
    <property type="match status" value="1"/>
</dbReference>
<proteinExistence type="predicted"/>
<evidence type="ECO:0000256" key="1">
    <source>
        <dbReference type="SAM" id="MobiDB-lite"/>
    </source>
</evidence>
<dbReference type="Proteomes" id="UP001141806">
    <property type="component" value="Unassembled WGS sequence"/>
</dbReference>